<protein>
    <recommendedName>
        <fullName evidence="8">Holo-[acyl-carrier-protein] synthase</fullName>
        <shortName evidence="8">Holo-ACP synthase</shortName>
        <ecNumber evidence="8">2.7.8.7</ecNumber>
    </recommendedName>
    <alternativeName>
        <fullName evidence="8">4'-phosphopantetheinyl transferase AcpS</fullName>
    </alternativeName>
</protein>
<evidence type="ECO:0000256" key="1">
    <source>
        <dbReference type="ARBA" id="ARBA00022516"/>
    </source>
</evidence>
<gene>
    <name evidence="8" type="primary">acpS</name>
    <name evidence="10" type="ORF">BC008_29750</name>
</gene>
<evidence type="ECO:0000313" key="10">
    <source>
        <dbReference type="EMBL" id="KST67382.1"/>
    </source>
</evidence>
<dbReference type="GO" id="GO:0006633">
    <property type="term" value="P:fatty acid biosynthetic process"/>
    <property type="evidence" value="ECO:0007669"/>
    <property type="project" value="UniProtKB-UniRule"/>
</dbReference>
<accession>A0A0V7ZT51</accession>
<evidence type="ECO:0000256" key="4">
    <source>
        <dbReference type="ARBA" id="ARBA00022832"/>
    </source>
</evidence>
<reference evidence="10 11" key="1">
    <citation type="journal article" date="2015" name="Genome Announc.">
        <title>Draft Genome of the Euendolithic (true boring) Cyanobacterium Mastigocoleus testarum strain BC008.</title>
        <authorList>
            <person name="Guida B.S."/>
            <person name="Garcia-Pichel F."/>
        </authorList>
    </citation>
    <scope>NUCLEOTIDE SEQUENCE [LARGE SCALE GENOMIC DNA]</scope>
    <source>
        <strain evidence="10 11">BC008</strain>
    </source>
</reference>
<dbReference type="EC" id="2.7.8.7" evidence="8"/>
<evidence type="ECO:0000256" key="5">
    <source>
        <dbReference type="ARBA" id="ARBA00022842"/>
    </source>
</evidence>
<comment type="similarity">
    <text evidence="8">Belongs to the P-Pant transferase superfamily. AcpS family.</text>
</comment>
<evidence type="ECO:0000259" key="9">
    <source>
        <dbReference type="Pfam" id="PF01648"/>
    </source>
</evidence>
<organism evidence="10 11">
    <name type="scientific">Mastigocoleus testarum BC008</name>
    <dbReference type="NCBI Taxonomy" id="371196"/>
    <lineage>
        <taxon>Bacteria</taxon>
        <taxon>Bacillati</taxon>
        <taxon>Cyanobacteriota</taxon>
        <taxon>Cyanophyceae</taxon>
        <taxon>Nostocales</taxon>
        <taxon>Hapalosiphonaceae</taxon>
        <taxon>Mastigocoleus</taxon>
    </lineage>
</organism>
<dbReference type="GO" id="GO:0008897">
    <property type="term" value="F:holo-[acyl-carrier-protein] synthase activity"/>
    <property type="evidence" value="ECO:0007669"/>
    <property type="project" value="UniProtKB-UniRule"/>
</dbReference>
<dbReference type="InterPro" id="IPR002582">
    <property type="entry name" value="ACPS"/>
</dbReference>
<keyword evidence="7 8" id="KW-0275">Fatty acid biosynthesis</keyword>
<dbReference type="AlphaFoldDB" id="A0A0V7ZT51"/>
<proteinExistence type="inferred from homology"/>
<feature type="domain" description="4'-phosphopantetheinyl transferase" evidence="9">
    <location>
        <begin position="4"/>
        <end position="108"/>
    </location>
</feature>
<comment type="caution">
    <text evidence="10">The sequence shown here is derived from an EMBL/GenBank/DDBJ whole genome shotgun (WGS) entry which is preliminary data.</text>
</comment>
<name>A0A0V7ZT51_9CYAN</name>
<keyword evidence="8" id="KW-0963">Cytoplasm</keyword>
<feature type="binding site" evidence="8">
    <location>
        <position position="7"/>
    </location>
    <ligand>
        <name>Mg(2+)</name>
        <dbReference type="ChEBI" id="CHEBI:18420"/>
    </ligand>
</feature>
<keyword evidence="6 8" id="KW-0443">Lipid metabolism</keyword>
<evidence type="ECO:0000313" key="11">
    <source>
        <dbReference type="Proteomes" id="UP000053372"/>
    </source>
</evidence>
<comment type="subcellular location">
    <subcellularLocation>
        <location evidence="8">Cytoplasm</location>
    </subcellularLocation>
</comment>
<evidence type="ECO:0000256" key="6">
    <source>
        <dbReference type="ARBA" id="ARBA00023098"/>
    </source>
</evidence>
<keyword evidence="3 8" id="KW-0479">Metal-binding</keyword>
<keyword evidence="2 8" id="KW-0808">Transferase</keyword>
<comment type="function">
    <text evidence="8">Transfers the 4'-phosphopantetheine moiety from coenzyme A to a Ser of acyl-carrier-protein.</text>
</comment>
<dbReference type="NCBIfam" id="TIGR00556">
    <property type="entry name" value="pantethn_trn"/>
    <property type="match status" value="1"/>
</dbReference>
<dbReference type="InterPro" id="IPR037143">
    <property type="entry name" value="4-PPantetheinyl_Trfase_dom_sf"/>
</dbReference>
<dbReference type="HAMAP" id="MF_00101">
    <property type="entry name" value="AcpS"/>
    <property type="match status" value="1"/>
</dbReference>
<keyword evidence="1 8" id="KW-0444">Lipid biosynthesis</keyword>
<keyword evidence="5 8" id="KW-0460">Magnesium</keyword>
<evidence type="ECO:0000256" key="2">
    <source>
        <dbReference type="ARBA" id="ARBA00022679"/>
    </source>
</evidence>
<keyword evidence="4 8" id="KW-0276">Fatty acid metabolism</keyword>
<keyword evidence="11" id="KW-1185">Reference proteome</keyword>
<dbReference type="Pfam" id="PF01648">
    <property type="entry name" value="ACPS"/>
    <property type="match status" value="1"/>
</dbReference>
<dbReference type="GO" id="GO:0005737">
    <property type="term" value="C:cytoplasm"/>
    <property type="evidence" value="ECO:0007669"/>
    <property type="project" value="UniProtKB-SubCell"/>
</dbReference>
<dbReference type="RefSeq" id="WP_027844625.1">
    <property type="nucleotide sequence ID" value="NZ_LMTZ01000088.1"/>
</dbReference>
<comment type="catalytic activity">
    <reaction evidence="8">
        <text>apo-[ACP] + CoA = holo-[ACP] + adenosine 3',5'-bisphosphate + H(+)</text>
        <dbReference type="Rhea" id="RHEA:12068"/>
        <dbReference type="Rhea" id="RHEA-COMP:9685"/>
        <dbReference type="Rhea" id="RHEA-COMP:9690"/>
        <dbReference type="ChEBI" id="CHEBI:15378"/>
        <dbReference type="ChEBI" id="CHEBI:29999"/>
        <dbReference type="ChEBI" id="CHEBI:57287"/>
        <dbReference type="ChEBI" id="CHEBI:58343"/>
        <dbReference type="ChEBI" id="CHEBI:64479"/>
        <dbReference type="EC" id="2.7.8.7"/>
    </reaction>
</comment>
<evidence type="ECO:0000256" key="8">
    <source>
        <dbReference type="HAMAP-Rule" id="MF_00101"/>
    </source>
</evidence>
<dbReference type="Gene3D" id="3.90.470.20">
    <property type="entry name" value="4'-phosphopantetheinyl transferase domain"/>
    <property type="match status" value="1"/>
</dbReference>
<dbReference type="SUPFAM" id="SSF56214">
    <property type="entry name" value="4'-phosphopantetheinyl transferase"/>
    <property type="match status" value="1"/>
</dbReference>
<dbReference type="OrthoDB" id="517356at2"/>
<sequence length="159" mass="17793">MIRLGTDIVYIPRIQAAVERFGDRFLQRVYTPIEQQHCGYYSQNLANPSFERLAGRWAAKEAVVKALGTGWRGVSYTDVEIGWAKSGKPSVTLHERAATVAATLGEQKSAKDDFSLLDFLQLEKPPASLSNTTDSSNFWQLSLSHDRNYAIATAIFVYF</sequence>
<dbReference type="GO" id="GO:0000287">
    <property type="term" value="F:magnesium ion binding"/>
    <property type="evidence" value="ECO:0007669"/>
    <property type="project" value="UniProtKB-UniRule"/>
</dbReference>
<dbReference type="EMBL" id="LMTZ01000088">
    <property type="protein sequence ID" value="KST67382.1"/>
    <property type="molecule type" value="Genomic_DNA"/>
</dbReference>
<evidence type="ECO:0000256" key="7">
    <source>
        <dbReference type="ARBA" id="ARBA00023160"/>
    </source>
</evidence>
<dbReference type="Proteomes" id="UP000053372">
    <property type="component" value="Unassembled WGS sequence"/>
</dbReference>
<dbReference type="NCBIfam" id="TIGR00516">
    <property type="entry name" value="acpS"/>
    <property type="match status" value="1"/>
</dbReference>
<dbReference type="InterPro" id="IPR008278">
    <property type="entry name" value="4-PPantetheinyl_Trfase_dom"/>
</dbReference>
<feature type="binding site" evidence="8">
    <location>
        <position position="61"/>
    </location>
    <ligand>
        <name>Mg(2+)</name>
        <dbReference type="ChEBI" id="CHEBI:18420"/>
    </ligand>
</feature>
<evidence type="ECO:0000256" key="3">
    <source>
        <dbReference type="ARBA" id="ARBA00022723"/>
    </source>
</evidence>
<dbReference type="InterPro" id="IPR004568">
    <property type="entry name" value="Ppantetheine-prot_Trfase_dom"/>
</dbReference>
<comment type="cofactor">
    <cofactor evidence="8">
        <name>Mg(2+)</name>
        <dbReference type="ChEBI" id="CHEBI:18420"/>
    </cofactor>
</comment>